<protein>
    <recommendedName>
        <fullName evidence="10">BCAS2 family protein</fullName>
    </recommendedName>
</protein>
<keyword evidence="5" id="KW-0508">mRNA splicing</keyword>
<evidence type="ECO:0000256" key="3">
    <source>
        <dbReference type="ARBA" id="ARBA00022664"/>
    </source>
</evidence>
<gene>
    <name evidence="8" type="ORF">K490DRAFT_56746</name>
</gene>
<reference evidence="8" key="1">
    <citation type="journal article" date="2020" name="Stud. Mycol.">
        <title>101 Dothideomycetes genomes: a test case for predicting lifestyles and emergence of pathogens.</title>
        <authorList>
            <person name="Haridas S."/>
            <person name="Albert R."/>
            <person name="Binder M."/>
            <person name="Bloem J."/>
            <person name="Labutti K."/>
            <person name="Salamov A."/>
            <person name="Andreopoulos B."/>
            <person name="Baker S."/>
            <person name="Barry K."/>
            <person name="Bills G."/>
            <person name="Bluhm B."/>
            <person name="Cannon C."/>
            <person name="Castanera R."/>
            <person name="Culley D."/>
            <person name="Daum C."/>
            <person name="Ezra D."/>
            <person name="Gonzalez J."/>
            <person name="Henrissat B."/>
            <person name="Kuo A."/>
            <person name="Liang C."/>
            <person name="Lipzen A."/>
            <person name="Lutzoni F."/>
            <person name="Magnuson J."/>
            <person name="Mondo S."/>
            <person name="Nolan M."/>
            <person name="Ohm R."/>
            <person name="Pangilinan J."/>
            <person name="Park H.-J."/>
            <person name="Ramirez L."/>
            <person name="Alfaro M."/>
            <person name="Sun H."/>
            <person name="Tritt A."/>
            <person name="Yoshinaga Y."/>
            <person name="Zwiers L.-H."/>
            <person name="Turgeon B."/>
            <person name="Goodwin S."/>
            <person name="Spatafora J."/>
            <person name="Crous P."/>
            <person name="Grigoriev I."/>
        </authorList>
    </citation>
    <scope>NUCLEOTIDE SEQUENCE</scope>
    <source>
        <strain evidence="8">CBS 121410</strain>
    </source>
</reference>
<dbReference type="OrthoDB" id="205794at2759"/>
<evidence type="ECO:0000256" key="5">
    <source>
        <dbReference type="ARBA" id="ARBA00023187"/>
    </source>
</evidence>
<keyword evidence="6" id="KW-0539">Nucleus</keyword>
<dbReference type="Pfam" id="PF05700">
    <property type="entry name" value="BCAS2"/>
    <property type="match status" value="1"/>
</dbReference>
<accession>A0A9P4HXG1</accession>
<evidence type="ECO:0000256" key="6">
    <source>
        <dbReference type="ARBA" id="ARBA00023242"/>
    </source>
</evidence>
<dbReference type="Proteomes" id="UP000799776">
    <property type="component" value="Unassembled WGS sequence"/>
</dbReference>
<name>A0A9P4HXG1_9PEZI</name>
<evidence type="ECO:0000256" key="7">
    <source>
        <dbReference type="SAM" id="Coils"/>
    </source>
</evidence>
<evidence type="ECO:0000256" key="1">
    <source>
        <dbReference type="ARBA" id="ARBA00004123"/>
    </source>
</evidence>
<evidence type="ECO:0000256" key="4">
    <source>
        <dbReference type="ARBA" id="ARBA00022728"/>
    </source>
</evidence>
<evidence type="ECO:0000313" key="8">
    <source>
        <dbReference type="EMBL" id="KAF2087653.1"/>
    </source>
</evidence>
<dbReference type="PANTHER" id="PTHR13296">
    <property type="entry name" value="BCAS2 PROTEIN"/>
    <property type="match status" value="1"/>
</dbReference>
<sequence>MPLIIESHDSLPYIDAPPDLSSRAAIDTLIAAELDPSHSTTLHHSVPASYIPTYTPALTEQHDLLSSSQPLPKGIDLSRYEALEAPEDEADTAAWTAALRRAYAASTHLETRTTNLALLEKYGKNAWLISNSQLEVMLRSLEAELAAVKAESEAVEEQRRSAQYSVAAEMQALEETWKRGVGRVIETEAAAEALRREILERRREGAGVGR</sequence>
<dbReference type="GO" id="GO:0006397">
    <property type="term" value="P:mRNA processing"/>
    <property type="evidence" value="ECO:0007669"/>
    <property type="project" value="UniProtKB-KW"/>
</dbReference>
<dbReference type="GO" id="GO:0008380">
    <property type="term" value="P:RNA splicing"/>
    <property type="evidence" value="ECO:0007669"/>
    <property type="project" value="UniProtKB-KW"/>
</dbReference>
<dbReference type="AlphaFoldDB" id="A0A9P4HXG1"/>
<keyword evidence="4" id="KW-0747">Spliceosome</keyword>
<evidence type="ECO:0000313" key="9">
    <source>
        <dbReference type="Proteomes" id="UP000799776"/>
    </source>
</evidence>
<comment type="caution">
    <text evidence="8">The sequence shown here is derived from an EMBL/GenBank/DDBJ whole genome shotgun (WGS) entry which is preliminary data.</text>
</comment>
<dbReference type="GO" id="GO:0071011">
    <property type="term" value="C:precatalytic spliceosome"/>
    <property type="evidence" value="ECO:0007669"/>
    <property type="project" value="TreeGrafter"/>
</dbReference>
<dbReference type="EMBL" id="ML978719">
    <property type="protein sequence ID" value="KAF2087653.1"/>
    <property type="molecule type" value="Genomic_DNA"/>
</dbReference>
<dbReference type="PANTHER" id="PTHR13296:SF0">
    <property type="entry name" value="PRE-MRNA-SPLICING FACTOR SPF27"/>
    <property type="match status" value="1"/>
</dbReference>
<comment type="subcellular location">
    <subcellularLocation>
        <location evidence="1">Nucleus</location>
    </subcellularLocation>
</comment>
<evidence type="ECO:0000256" key="2">
    <source>
        <dbReference type="ARBA" id="ARBA00010788"/>
    </source>
</evidence>
<keyword evidence="3" id="KW-0507">mRNA processing</keyword>
<feature type="coiled-coil region" evidence="7">
    <location>
        <begin position="131"/>
        <end position="158"/>
    </location>
</feature>
<dbReference type="GO" id="GO:0071013">
    <property type="term" value="C:catalytic step 2 spliceosome"/>
    <property type="evidence" value="ECO:0007669"/>
    <property type="project" value="TreeGrafter"/>
</dbReference>
<keyword evidence="9" id="KW-1185">Reference proteome</keyword>
<dbReference type="GO" id="GO:0000974">
    <property type="term" value="C:Prp19 complex"/>
    <property type="evidence" value="ECO:0007669"/>
    <property type="project" value="TreeGrafter"/>
</dbReference>
<proteinExistence type="inferred from homology"/>
<organism evidence="8 9">
    <name type="scientific">Saccharata proteae CBS 121410</name>
    <dbReference type="NCBI Taxonomy" id="1314787"/>
    <lineage>
        <taxon>Eukaryota</taxon>
        <taxon>Fungi</taxon>
        <taxon>Dikarya</taxon>
        <taxon>Ascomycota</taxon>
        <taxon>Pezizomycotina</taxon>
        <taxon>Dothideomycetes</taxon>
        <taxon>Dothideomycetes incertae sedis</taxon>
        <taxon>Botryosphaeriales</taxon>
        <taxon>Saccharataceae</taxon>
        <taxon>Saccharata</taxon>
    </lineage>
</organism>
<evidence type="ECO:0008006" key="10">
    <source>
        <dbReference type="Google" id="ProtNLM"/>
    </source>
</evidence>
<dbReference type="InterPro" id="IPR008409">
    <property type="entry name" value="SPF27"/>
</dbReference>
<keyword evidence="7" id="KW-0175">Coiled coil</keyword>
<comment type="similarity">
    <text evidence="2">Belongs to the SPF27 family.</text>
</comment>